<accession>A0A848IV12</accession>
<keyword evidence="2" id="KW-1185">Reference proteome</keyword>
<dbReference type="PROSITE" id="PS51257">
    <property type="entry name" value="PROKAR_LIPOPROTEIN"/>
    <property type="match status" value="1"/>
</dbReference>
<dbReference type="AlphaFoldDB" id="A0A848IV12"/>
<protein>
    <submittedName>
        <fullName evidence="1">Uncharacterized protein</fullName>
    </submittedName>
</protein>
<name>A0A848IV12_9BACT</name>
<organism evidence="1 2">
    <name type="scientific">Marinigracilibium pacificum</name>
    <dbReference type="NCBI Taxonomy" id="2729599"/>
    <lineage>
        <taxon>Bacteria</taxon>
        <taxon>Pseudomonadati</taxon>
        <taxon>Bacteroidota</taxon>
        <taxon>Cytophagia</taxon>
        <taxon>Cytophagales</taxon>
        <taxon>Flammeovirgaceae</taxon>
        <taxon>Marinigracilibium</taxon>
    </lineage>
</organism>
<reference evidence="1 2" key="1">
    <citation type="submission" date="2020-04" db="EMBL/GenBank/DDBJ databases">
        <title>Flammeovirgaceae bacterium KN852 isolated from deep sea.</title>
        <authorList>
            <person name="Zhang D.-C."/>
        </authorList>
    </citation>
    <scope>NUCLEOTIDE SEQUENCE [LARGE SCALE GENOMIC DNA]</scope>
    <source>
        <strain evidence="1 2">KN852</strain>
    </source>
</reference>
<evidence type="ECO:0000313" key="2">
    <source>
        <dbReference type="Proteomes" id="UP000559010"/>
    </source>
</evidence>
<proteinExistence type="predicted"/>
<sequence>MKSKILLFILPILLTLGCSKEDEPLLIRIKNISQFDYKNITVNSNTFNDLNSGETSDYQTFEVAYRYAYVELEIDGEVFTIQPIDFVGETEYKNGSYTYLIDANESTERYSRLSIDLVKD</sequence>
<comment type="caution">
    <text evidence="1">The sequence shown here is derived from an EMBL/GenBank/DDBJ whole genome shotgun (WGS) entry which is preliminary data.</text>
</comment>
<evidence type="ECO:0000313" key="1">
    <source>
        <dbReference type="EMBL" id="NMM47526.1"/>
    </source>
</evidence>
<dbReference type="Proteomes" id="UP000559010">
    <property type="component" value="Unassembled WGS sequence"/>
</dbReference>
<dbReference type="RefSeq" id="WP_169678148.1">
    <property type="nucleotide sequence ID" value="NZ_JABBNU010000002.1"/>
</dbReference>
<dbReference type="EMBL" id="JABBNU010000002">
    <property type="protein sequence ID" value="NMM47526.1"/>
    <property type="molecule type" value="Genomic_DNA"/>
</dbReference>
<gene>
    <name evidence="1" type="ORF">HH304_03880</name>
</gene>